<evidence type="ECO:0000256" key="1">
    <source>
        <dbReference type="ARBA" id="ARBA00004123"/>
    </source>
</evidence>
<dbReference type="InterPro" id="IPR050502">
    <property type="entry name" value="Euk_RNA-bind_prot"/>
</dbReference>
<dbReference type="InterPro" id="IPR008847">
    <property type="entry name" value="Suf"/>
</dbReference>
<evidence type="ECO:0000256" key="5">
    <source>
        <dbReference type="ARBA" id="ARBA00023187"/>
    </source>
</evidence>
<protein>
    <recommendedName>
        <fullName evidence="8">U4/U6 snRNA-associated-splicing factor PRP24</fullName>
    </recommendedName>
</protein>
<dbReference type="Pfam" id="PF00076">
    <property type="entry name" value="RRM_1"/>
    <property type="match status" value="3"/>
</dbReference>
<dbReference type="InterPro" id="IPR034397">
    <property type="entry name" value="Prp24_RRM1"/>
</dbReference>
<dbReference type="OrthoDB" id="360390at2759"/>
<organism evidence="12 13">
    <name type="scientific">Schizosaccharomyces octosporus (strain yFS286)</name>
    <name type="common">Fission yeast</name>
    <name type="synonym">Octosporomyces octosporus</name>
    <dbReference type="NCBI Taxonomy" id="483514"/>
    <lineage>
        <taxon>Eukaryota</taxon>
        <taxon>Fungi</taxon>
        <taxon>Dikarya</taxon>
        <taxon>Ascomycota</taxon>
        <taxon>Taphrinomycotina</taxon>
        <taxon>Schizosaccharomycetes</taxon>
        <taxon>Schizosaccharomycetales</taxon>
        <taxon>Schizosaccharomycetaceae</taxon>
        <taxon>Schizosaccharomyces</taxon>
    </lineage>
</organism>
<evidence type="ECO:0000256" key="9">
    <source>
        <dbReference type="PROSITE-ProRule" id="PRU00176"/>
    </source>
</evidence>
<dbReference type="PANTHER" id="PTHR48025:SF1">
    <property type="entry name" value="RRM DOMAIN-CONTAINING PROTEIN"/>
    <property type="match status" value="1"/>
</dbReference>
<feature type="domain" description="RRM" evidence="11">
    <location>
        <begin position="660"/>
        <end position="737"/>
    </location>
</feature>
<dbReference type="PANTHER" id="PTHR48025">
    <property type="entry name" value="OS02G0815200 PROTEIN"/>
    <property type="match status" value="1"/>
</dbReference>
<keyword evidence="13" id="KW-1185">Reference proteome</keyword>
<evidence type="ECO:0000313" key="12">
    <source>
        <dbReference type="EMBL" id="EPX71356.1"/>
    </source>
</evidence>
<evidence type="ECO:0000256" key="4">
    <source>
        <dbReference type="ARBA" id="ARBA00022884"/>
    </source>
</evidence>
<evidence type="ECO:0000313" key="13">
    <source>
        <dbReference type="Proteomes" id="UP000016088"/>
    </source>
</evidence>
<dbReference type="InterPro" id="IPR035979">
    <property type="entry name" value="RBD_domain_sf"/>
</dbReference>
<comment type="function">
    <text evidence="7">Functions as a recycling factor of the spliceosome, a machinery that forms on each precursor-messenger RNA (pre-mRNA) and catalyzes the removal of introns. Chaperones the re-annealing of U4 and U6 snRNAs (small nuclear RNAs) released from previous rounds of splicing, an initial step in reforming the U4/U6-U5 tri-snRNP (small nuclear ribonucleoprotein) that can reassemble into another spliceosome complex; this step involves binding U6 and facilitating the unwinding of the U6 internal stem loop, followed by base-pairing of U6 to U4.</text>
</comment>
<evidence type="ECO:0000256" key="3">
    <source>
        <dbReference type="ARBA" id="ARBA00022737"/>
    </source>
</evidence>
<sequence length="1013" mass="117608">MNTAGNLEHEDLKMDVDTTMNSESKPSLVSELLEFTLQYPYNYEGHVKLVEELKRHGLKEDLHAARERFQSLFPLSEDIWIEYLEDEKAVCNTLKDYERIVGLFEKAVTDYLSIRLWQLYLEFLLTLVDPSTFSSENAELQDVVSLQDVYSLFERAYEICKYHFSQSQIIWEQFLEFLEETGENLFESDQDKTVRDRMHEFYLERLETPHSQVGDTFSSFSSFVTNNWSQEEYEVIMSNTNKVYEMNLSKYKKIYDNELQLSASNHSLECYMDILNSESRRSTAIFQYVATLYERAICFYPLVGDLWLEYLAWVSKSDFPPQAYAIAERSVRNCPFVGKLWAMKLLYMIVVGLSNNSIHEEKERCLKMNLLSGFDEYCAFFSEYLKLCIYISSNELDPAHYIRNEIQIIEDFMHHHFPGLRDYNLRIESAKINLLISLNDYDSVENCWIKLQKDFQKSAKFWILRYTATLRYNPELAIDSLRKGLYKDLDNPMLLFEFYESVVTLNHDCFTSISQFYDFTQAKSLFVKRSLTSQAQNQQPIPSVEEVQEQTVASPDRAKKRKPEDDESLLKRSRLPEKHRNREEFTVLVSNLPHDITEKDLQQFFKECGKVLQILIYDDNHGKKLAQIEFSETSEVLAAKTKDIKQIKGHEISVQIHVDTTLYVTNFPPTFDENKITDLFSTYGRVVQVRFPSLKYDTNRRFCYVQMSTPEEAYHALQLHSKVLETRYELKVFISDPNKSGARSGAVYEKRELYLTNVDFDVNDSQVREFFIKYGTVESVRLPSKASTKGHMGFGYVIMSSSSEAENALSAAGKVLGKRVLNVVISQPKKAISKEKVTKDRGPTFTKMLNRDSTDSKTPPTSLNQVHSKSLGIINVDQTINEPRLRSVFEPYGEIFRVVLHPEHEGAIVEYVDIHNAGKAALAVEGMKLSGRELHVTTVNEMMHNKPNYNQAFVPKPRPRKAGARLGFQKTQNSSNQTDIQQQSKNEENDTMQIDPPKTNDDFRKFLFKDTQS</sequence>
<dbReference type="GO" id="GO:0006397">
    <property type="term" value="P:mRNA processing"/>
    <property type="evidence" value="ECO:0007669"/>
    <property type="project" value="UniProtKB-KW"/>
</dbReference>
<dbReference type="FunFam" id="3.30.70.330:FF:000588">
    <property type="entry name" value="Pre-mRNA splicing factor (Prp24), putative"/>
    <property type="match status" value="1"/>
</dbReference>
<dbReference type="Pfam" id="PF16842">
    <property type="entry name" value="RRM_occluded"/>
    <property type="match status" value="1"/>
</dbReference>
<dbReference type="HOGENOM" id="CLU_003925_0_0_1"/>
<dbReference type="AlphaFoldDB" id="S9PQ43"/>
<dbReference type="Pfam" id="PF05843">
    <property type="entry name" value="Suf"/>
    <property type="match status" value="1"/>
</dbReference>
<dbReference type="Proteomes" id="UP000016088">
    <property type="component" value="Unassembled WGS sequence"/>
</dbReference>
<evidence type="ECO:0000256" key="8">
    <source>
        <dbReference type="ARBA" id="ARBA00093627"/>
    </source>
</evidence>
<feature type="domain" description="RRM" evidence="11">
    <location>
        <begin position="869"/>
        <end position="941"/>
    </location>
</feature>
<feature type="compositionally biased region" description="Basic and acidic residues" evidence="10">
    <location>
        <begin position="998"/>
        <end position="1013"/>
    </location>
</feature>
<dbReference type="SMART" id="SM00386">
    <property type="entry name" value="HAT"/>
    <property type="match status" value="4"/>
</dbReference>
<comment type="subcellular location">
    <subcellularLocation>
        <location evidence="1">Nucleus</location>
    </subcellularLocation>
</comment>
<dbReference type="GO" id="GO:0005688">
    <property type="term" value="C:U6 snRNP"/>
    <property type="evidence" value="ECO:0007669"/>
    <property type="project" value="UniProtKB-ARBA"/>
</dbReference>
<dbReference type="Gene3D" id="1.25.40.10">
    <property type="entry name" value="Tetratricopeptide repeat domain"/>
    <property type="match status" value="2"/>
</dbReference>
<dbReference type="PROSITE" id="PS50102">
    <property type="entry name" value="RRM"/>
    <property type="match status" value="4"/>
</dbReference>
<dbReference type="CDD" id="cd12299">
    <property type="entry name" value="RRM4_Prp24"/>
    <property type="match status" value="1"/>
</dbReference>
<dbReference type="InterPro" id="IPR003107">
    <property type="entry name" value="HAT"/>
</dbReference>
<dbReference type="InterPro" id="IPR012677">
    <property type="entry name" value="Nucleotide-bd_a/b_plait_sf"/>
</dbReference>
<accession>S9PQ43</accession>
<keyword evidence="2" id="KW-0507">mRNA processing</keyword>
<dbReference type="CDD" id="cd12296">
    <property type="entry name" value="RRM1_Prp24"/>
    <property type="match status" value="1"/>
</dbReference>
<proteinExistence type="predicted"/>
<dbReference type="eggNOG" id="KOG0128">
    <property type="taxonomic scope" value="Eukaryota"/>
</dbReference>
<dbReference type="InterPro" id="IPR011990">
    <property type="entry name" value="TPR-like_helical_dom_sf"/>
</dbReference>
<feature type="compositionally biased region" description="Basic and acidic residues" evidence="10">
    <location>
        <begin position="562"/>
        <end position="575"/>
    </location>
</feature>
<dbReference type="SMART" id="SM00360">
    <property type="entry name" value="RRM"/>
    <property type="match status" value="4"/>
</dbReference>
<dbReference type="InterPro" id="IPR031766">
    <property type="entry name" value="RRM_occluded"/>
</dbReference>
<dbReference type="InterPro" id="IPR000504">
    <property type="entry name" value="RRM_dom"/>
</dbReference>
<dbReference type="SUPFAM" id="SSF48452">
    <property type="entry name" value="TPR-like"/>
    <property type="match status" value="2"/>
</dbReference>
<feature type="region of interest" description="Disordered" evidence="10">
    <location>
        <begin position="844"/>
        <end position="864"/>
    </location>
</feature>
<keyword evidence="5" id="KW-0508">mRNA splicing</keyword>
<evidence type="ECO:0000256" key="10">
    <source>
        <dbReference type="SAM" id="MobiDB-lite"/>
    </source>
</evidence>
<dbReference type="FunFam" id="3.30.70.330:FF:000365">
    <property type="entry name" value="U4/U6 snRNA-associated-splicing factor PRP24"/>
    <property type="match status" value="1"/>
</dbReference>
<reference evidence="12 13" key="1">
    <citation type="journal article" date="2011" name="Science">
        <title>Comparative functional genomics of the fission yeasts.</title>
        <authorList>
            <person name="Rhind N."/>
            <person name="Chen Z."/>
            <person name="Yassour M."/>
            <person name="Thompson D.A."/>
            <person name="Haas B.J."/>
            <person name="Habib N."/>
            <person name="Wapinski I."/>
            <person name="Roy S."/>
            <person name="Lin M.F."/>
            <person name="Heiman D.I."/>
            <person name="Young S.K."/>
            <person name="Furuya K."/>
            <person name="Guo Y."/>
            <person name="Pidoux A."/>
            <person name="Chen H.M."/>
            <person name="Robbertse B."/>
            <person name="Goldberg J.M."/>
            <person name="Aoki K."/>
            <person name="Bayne E.H."/>
            <person name="Berlin A.M."/>
            <person name="Desjardins C.A."/>
            <person name="Dobbs E."/>
            <person name="Dukaj L."/>
            <person name="Fan L."/>
            <person name="FitzGerald M.G."/>
            <person name="French C."/>
            <person name="Gujja S."/>
            <person name="Hansen K."/>
            <person name="Keifenheim D."/>
            <person name="Levin J.Z."/>
            <person name="Mosher R.A."/>
            <person name="Mueller C.A."/>
            <person name="Pfiffner J."/>
            <person name="Priest M."/>
            <person name="Russ C."/>
            <person name="Smialowska A."/>
            <person name="Swoboda P."/>
            <person name="Sykes S.M."/>
            <person name="Vaughn M."/>
            <person name="Vengrova S."/>
            <person name="Yoder R."/>
            <person name="Zeng Q."/>
            <person name="Allshire R."/>
            <person name="Baulcombe D."/>
            <person name="Birren B.W."/>
            <person name="Brown W."/>
            <person name="Ekwall K."/>
            <person name="Kellis M."/>
            <person name="Leatherwood J."/>
            <person name="Levin H."/>
            <person name="Margalit H."/>
            <person name="Martienssen R."/>
            <person name="Nieduszynski C.A."/>
            <person name="Spatafora J.W."/>
            <person name="Friedman N."/>
            <person name="Dalgaard J.Z."/>
            <person name="Baumann P."/>
            <person name="Niki H."/>
            <person name="Regev A."/>
            <person name="Nusbaum C."/>
        </authorList>
    </citation>
    <scope>NUCLEOTIDE SEQUENCE [LARGE SCALE GENOMIC DNA]</scope>
    <source>
        <strain evidence="13">yFS286</strain>
    </source>
</reference>
<dbReference type="GeneID" id="25030554"/>
<keyword evidence="4 9" id="KW-0694">RNA-binding</keyword>
<feature type="domain" description="RRM" evidence="11">
    <location>
        <begin position="585"/>
        <end position="661"/>
    </location>
</feature>
<dbReference type="Gene3D" id="3.30.70.330">
    <property type="match status" value="4"/>
</dbReference>
<keyword evidence="3" id="KW-0677">Repeat</keyword>
<dbReference type="VEuPathDB" id="FungiDB:SOCG_01574"/>
<feature type="compositionally biased region" description="Polar residues" evidence="10">
    <location>
        <begin position="969"/>
        <end position="984"/>
    </location>
</feature>
<evidence type="ECO:0000256" key="2">
    <source>
        <dbReference type="ARBA" id="ARBA00022664"/>
    </source>
</evidence>
<dbReference type="GO" id="GO:0003723">
    <property type="term" value="F:RNA binding"/>
    <property type="evidence" value="ECO:0007669"/>
    <property type="project" value="UniProtKB-UniRule"/>
</dbReference>
<dbReference type="GO" id="GO:0008380">
    <property type="term" value="P:RNA splicing"/>
    <property type="evidence" value="ECO:0007669"/>
    <property type="project" value="UniProtKB-KW"/>
</dbReference>
<name>S9PQ43_SCHOY</name>
<gene>
    <name evidence="12" type="ORF">SOCG_01574</name>
</gene>
<evidence type="ECO:0000256" key="7">
    <source>
        <dbReference type="ARBA" id="ARBA00093374"/>
    </source>
</evidence>
<feature type="domain" description="RRM" evidence="11">
    <location>
        <begin position="751"/>
        <end position="828"/>
    </location>
</feature>
<evidence type="ECO:0000256" key="6">
    <source>
        <dbReference type="ARBA" id="ARBA00023242"/>
    </source>
</evidence>
<dbReference type="OMA" id="LWARYIL"/>
<feature type="region of interest" description="Disordered" evidence="10">
    <location>
        <begin position="968"/>
        <end position="1013"/>
    </location>
</feature>
<dbReference type="EMBL" id="KE503208">
    <property type="protein sequence ID" value="EPX71356.1"/>
    <property type="molecule type" value="Genomic_DNA"/>
</dbReference>
<feature type="region of interest" description="Disordered" evidence="10">
    <location>
        <begin position="537"/>
        <end position="575"/>
    </location>
</feature>
<dbReference type="SUPFAM" id="SSF54928">
    <property type="entry name" value="RNA-binding domain, RBD"/>
    <property type="match status" value="3"/>
</dbReference>
<dbReference type="RefSeq" id="XP_013019981.1">
    <property type="nucleotide sequence ID" value="XM_013164527.1"/>
</dbReference>
<keyword evidence="6" id="KW-0539">Nucleus</keyword>
<evidence type="ECO:0000259" key="11">
    <source>
        <dbReference type="PROSITE" id="PS50102"/>
    </source>
</evidence>